<dbReference type="InterPro" id="IPR035965">
    <property type="entry name" value="PAS-like_dom_sf"/>
</dbReference>
<evidence type="ECO:0000313" key="4">
    <source>
        <dbReference type="EMBL" id="ABG05993.1"/>
    </source>
</evidence>
<dbReference type="InterPro" id="IPR000014">
    <property type="entry name" value="PAS"/>
</dbReference>
<dbReference type="Pfam" id="PF00989">
    <property type="entry name" value="PAS"/>
    <property type="match status" value="1"/>
</dbReference>
<dbReference type="AlphaFoldDB" id="Q1ARI5"/>
<evidence type="ECO:0000256" key="1">
    <source>
        <dbReference type="ARBA" id="ARBA00023125"/>
    </source>
</evidence>
<dbReference type="CDD" id="cd06170">
    <property type="entry name" value="LuxR_C_like"/>
    <property type="match status" value="1"/>
</dbReference>
<evidence type="ECO:0000313" key="5">
    <source>
        <dbReference type="Proteomes" id="UP000006637"/>
    </source>
</evidence>
<dbReference type="InterPro" id="IPR013767">
    <property type="entry name" value="PAS_fold"/>
</dbReference>
<dbReference type="Proteomes" id="UP000006637">
    <property type="component" value="Chromosome"/>
</dbReference>
<dbReference type="SUPFAM" id="SSF46894">
    <property type="entry name" value="C-terminal effector domain of the bipartite response regulators"/>
    <property type="match status" value="1"/>
</dbReference>
<dbReference type="InterPro" id="IPR036388">
    <property type="entry name" value="WH-like_DNA-bd_sf"/>
</dbReference>
<dbReference type="GO" id="GO:0006355">
    <property type="term" value="P:regulation of DNA-templated transcription"/>
    <property type="evidence" value="ECO:0007669"/>
    <property type="project" value="InterPro"/>
</dbReference>
<feature type="domain" description="HTH luxR-type" evidence="2">
    <location>
        <begin position="157"/>
        <end position="222"/>
    </location>
</feature>
<dbReference type="KEGG" id="rxy:Rxyl_3086"/>
<feature type="domain" description="PAS" evidence="3">
    <location>
        <begin position="13"/>
        <end position="68"/>
    </location>
</feature>
<dbReference type="InterPro" id="IPR016032">
    <property type="entry name" value="Sig_transdc_resp-reg_C-effctor"/>
</dbReference>
<dbReference type="PRINTS" id="PR00038">
    <property type="entry name" value="HTHLUXR"/>
</dbReference>
<organism evidence="4 5">
    <name type="scientific">Rubrobacter xylanophilus (strain DSM 9941 / JCM 11954 / NBRC 16129 / PRD-1)</name>
    <dbReference type="NCBI Taxonomy" id="266117"/>
    <lineage>
        <taxon>Bacteria</taxon>
        <taxon>Bacillati</taxon>
        <taxon>Actinomycetota</taxon>
        <taxon>Rubrobacteria</taxon>
        <taxon>Rubrobacterales</taxon>
        <taxon>Rubrobacteraceae</taxon>
        <taxon>Rubrobacter</taxon>
    </lineage>
</organism>
<dbReference type="STRING" id="266117.Rxyl_3086"/>
<sequence length="226" mass="25001">MSWMVAEDATNELPAGVRKIVEARTGDAVFVIAPDYRVVYWDEKAEEITGLLSRDVLGRRCYEVVMGEREGGAPFCTYGCSVMHLAQAGRPVSSYDMRITTRSGQKRWVNVSNLSVDSEEGPYLVHLLRDSQGAHDALEMARGLIRLSSKKEAAGPGRRDIPTLTPRQLDVLQLISRGKTVREISQELYLSEATVRNHVGAVLRALDAHSQLEAVARARELGLLPD</sequence>
<name>Q1ARI5_RUBXD</name>
<dbReference type="InterPro" id="IPR000792">
    <property type="entry name" value="Tscrpt_reg_LuxR_C"/>
</dbReference>
<dbReference type="CDD" id="cd00130">
    <property type="entry name" value="PAS"/>
    <property type="match status" value="1"/>
</dbReference>
<dbReference type="PANTHER" id="PTHR43214:SF43">
    <property type="entry name" value="TWO-COMPONENT RESPONSE REGULATOR"/>
    <property type="match status" value="1"/>
</dbReference>
<dbReference type="Gene3D" id="3.30.450.20">
    <property type="entry name" value="PAS domain"/>
    <property type="match status" value="1"/>
</dbReference>
<reference evidence="4 5" key="1">
    <citation type="submission" date="2006-06" db="EMBL/GenBank/DDBJ databases">
        <title>Complete sequence of Rubrobacter xylanophilus DSM 9941.</title>
        <authorList>
            <consortium name="US DOE Joint Genome Institute"/>
            <person name="Copeland A."/>
            <person name="Lucas S."/>
            <person name="Lapidus A."/>
            <person name="Barry K."/>
            <person name="Detter J.C."/>
            <person name="Glavina del Rio T."/>
            <person name="Hammon N."/>
            <person name="Israni S."/>
            <person name="Dalin E."/>
            <person name="Tice H."/>
            <person name="Pitluck S."/>
            <person name="Munk A.C."/>
            <person name="Brettin T."/>
            <person name="Bruce D."/>
            <person name="Han C."/>
            <person name="Tapia R."/>
            <person name="Gilna P."/>
            <person name="Schmutz J."/>
            <person name="Larimer F."/>
            <person name="Land M."/>
            <person name="Hauser L."/>
            <person name="Kyrpides N."/>
            <person name="Lykidis A."/>
            <person name="da Costa M.S."/>
            <person name="Rainey F.A."/>
            <person name="Empadinhas N."/>
            <person name="Jolivet E."/>
            <person name="Battista J.R."/>
            <person name="Richardson P."/>
        </authorList>
    </citation>
    <scope>NUCLEOTIDE SEQUENCE [LARGE SCALE GENOMIC DNA]</scope>
    <source>
        <strain evidence="5">DSM 9941 / NBRC 16129 / PRD-1</strain>
    </source>
</reference>
<dbReference type="NCBIfam" id="TIGR00229">
    <property type="entry name" value="sensory_box"/>
    <property type="match status" value="1"/>
</dbReference>
<dbReference type="PROSITE" id="PS50043">
    <property type="entry name" value="HTH_LUXR_2"/>
    <property type="match status" value="1"/>
</dbReference>
<dbReference type="SUPFAM" id="SSF55785">
    <property type="entry name" value="PYP-like sensor domain (PAS domain)"/>
    <property type="match status" value="1"/>
</dbReference>
<dbReference type="EMBL" id="CP000386">
    <property type="protein sequence ID" value="ABG05993.1"/>
    <property type="molecule type" value="Genomic_DNA"/>
</dbReference>
<dbReference type="Gene3D" id="1.10.10.10">
    <property type="entry name" value="Winged helix-like DNA-binding domain superfamily/Winged helix DNA-binding domain"/>
    <property type="match status" value="1"/>
</dbReference>
<dbReference type="InterPro" id="IPR039420">
    <property type="entry name" value="WalR-like"/>
</dbReference>
<protein>
    <submittedName>
        <fullName evidence="4">Transcriptional regulator, LuxR family</fullName>
    </submittedName>
</protein>
<dbReference type="PROSITE" id="PS50112">
    <property type="entry name" value="PAS"/>
    <property type="match status" value="1"/>
</dbReference>
<dbReference type="PhylomeDB" id="Q1ARI5"/>
<accession>Q1ARI5</accession>
<dbReference type="eggNOG" id="COG2197">
    <property type="taxonomic scope" value="Bacteria"/>
</dbReference>
<evidence type="ECO:0000259" key="3">
    <source>
        <dbReference type="PROSITE" id="PS50112"/>
    </source>
</evidence>
<dbReference type="PANTHER" id="PTHR43214">
    <property type="entry name" value="TWO-COMPONENT RESPONSE REGULATOR"/>
    <property type="match status" value="1"/>
</dbReference>
<keyword evidence="1" id="KW-0238">DNA-binding</keyword>
<dbReference type="GO" id="GO:0003677">
    <property type="term" value="F:DNA binding"/>
    <property type="evidence" value="ECO:0007669"/>
    <property type="project" value="UniProtKB-KW"/>
</dbReference>
<dbReference type="HOGENOM" id="CLU_1119508_0_0_11"/>
<proteinExistence type="predicted"/>
<gene>
    <name evidence="4" type="ordered locus">Rxyl_3086</name>
</gene>
<keyword evidence="5" id="KW-1185">Reference proteome</keyword>
<dbReference type="SMART" id="SM00421">
    <property type="entry name" value="HTH_LUXR"/>
    <property type="match status" value="1"/>
</dbReference>
<dbReference type="Pfam" id="PF00196">
    <property type="entry name" value="GerE"/>
    <property type="match status" value="1"/>
</dbReference>
<evidence type="ECO:0000259" key="2">
    <source>
        <dbReference type="PROSITE" id="PS50043"/>
    </source>
</evidence>